<name>A0AA36M8H6_CYLNA</name>
<organism evidence="1 2">
    <name type="scientific">Cylicocyclus nassatus</name>
    <name type="common">Nematode worm</name>
    <dbReference type="NCBI Taxonomy" id="53992"/>
    <lineage>
        <taxon>Eukaryota</taxon>
        <taxon>Metazoa</taxon>
        <taxon>Ecdysozoa</taxon>
        <taxon>Nematoda</taxon>
        <taxon>Chromadorea</taxon>
        <taxon>Rhabditida</taxon>
        <taxon>Rhabditina</taxon>
        <taxon>Rhabditomorpha</taxon>
        <taxon>Strongyloidea</taxon>
        <taxon>Strongylidae</taxon>
        <taxon>Cylicocyclus</taxon>
    </lineage>
</organism>
<dbReference type="EMBL" id="CATQJL010000305">
    <property type="protein sequence ID" value="CAJ0601385.1"/>
    <property type="molecule type" value="Genomic_DNA"/>
</dbReference>
<keyword evidence="2" id="KW-1185">Reference proteome</keyword>
<sequence>MRGKVFGQPGRLHEDDMQSLSLRYKLAVQEDGFRRFEAPTPSNGASFRIIIITPDQTELIKRYELKLATMMVVDNYGRSLPAAFLLANKMGKEESGLLFEETVLSQSSREMGAVLQNCSHSKYNHGFGTLASYFEVHATQSIIEPPGTRIGADFD</sequence>
<dbReference type="AlphaFoldDB" id="A0AA36M8H6"/>
<comment type="caution">
    <text evidence="1">The sequence shown here is derived from an EMBL/GenBank/DDBJ whole genome shotgun (WGS) entry which is preliminary data.</text>
</comment>
<evidence type="ECO:0000313" key="2">
    <source>
        <dbReference type="Proteomes" id="UP001176961"/>
    </source>
</evidence>
<proteinExistence type="predicted"/>
<accession>A0AA36M8H6</accession>
<evidence type="ECO:0000313" key="1">
    <source>
        <dbReference type="EMBL" id="CAJ0601385.1"/>
    </source>
</evidence>
<reference evidence="1" key="1">
    <citation type="submission" date="2023-07" db="EMBL/GenBank/DDBJ databases">
        <authorList>
            <consortium name="CYATHOMIX"/>
        </authorList>
    </citation>
    <scope>NUCLEOTIDE SEQUENCE</scope>
    <source>
        <strain evidence="1">N/A</strain>
    </source>
</reference>
<dbReference type="Proteomes" id="UP001176961">
    <property type="component" value="Unassembled WGS sequence"/>
</dbReference>
<protein>
    <submittedName>
        <fullName evidence="1">Uncharacterized protein</fullName>
    </submittedName>
</protein>
<gene>
    <name evidence="1" type="ORF">CYNAS_LOCUS13368</name>
</gene>